<dbReference type="EMBL" id="CP119083">
    <property type="protein sequence ID" value="WEF34867.1"/>
    <property type="molecule type" value="Genomic_DNA"/>
</dbReference>
<evidence type="ECO:0000313" key="3">
    <source>
        <dbReference type="Proteomes" id="UP001216510"/>
    </source>
</evidence>
<protein>
    <recommendedName>
        <fullName evidence="4">Scaffolding protein</fullName>
    </recommendedName>
</protein>
<reference evidence="2 3" key="1">
    <citation type="submission" date="2023-02" db="EMBL/GenBank/DDBJ databases">
        <title>Gemone sequence of Telluria chitinolytica ACM 3522T.</title>
        <authorList>
            <person name="Frediansyah A."/>
            <person name="Miess H."/>
            <person name="Gross H."/>
        </authorList>
    </citation>
    <scope>NUCLEOTIDE SEQUENCE [LARGE SCALE GENOMIC DNA]</scope>
    <source>
        <strain evidence="2 3">ACM 3522</strain>
    </source>
</reference>
<sequence>MHPKYYMSGRKPVFHKPYEGESGGGGALDADAAATAMAALDEPAPAAESAAPPAAEVAQPEADEADGGEQPDDDGQDDGAITVEVDGKAVQLTKEQIAEAYKNAQQSADSARATSEATEARKQADAEAQKAREARDTYAQKLATDTAAEQRILQDAAAQLTDELLESDPVAYMKLQRTLDARYAKLQQDQAELQQITHARQQEHEQAVKTYQVEQKKLLLDKLPHWKDEAKAKAEVGQIKAFLEAEGFTAEEVGQFGDHRLVLLARKAMQLDQITSKAKQATEKIAGLPPKVERPGNKNVRPTDGRTVAMKRLSSSGSIDDAAAALSLL</sequence>
<evidence type="ECO:0008006" key="4">
    <source>
        <dbReference type="Google" id="ProtNLM"/>
    </source>
</evidence>
<feature type="region of interest" description="Disordered" evidence="1">
    <location>
        <begin position="101"/>
        <end position="137"/>
    </location>
</feature>
<evidence type="ECO:0000256" key="1">
    <source>
        <dbReference type="SAM" id="MobiDB-lite"/>
    </source>
</evidence>
<feature type="region of interest" description="Disordered" evidence="1">
    <location>
        <begin position="1"/>
        <end position="87"/>
    </location>
</feature>
<dbReference type="Proteomes" id="UP001216510">
    <property type="component" value="Chromosome"/>
</dbReference>
<feature type="compositionally biased region" description="Low complexity" evidence="1">
    <location>
        <begin position="28"/>
        <end position="60"/>
    </location>
</feature>
<name>A0ABY8BJL0_9BURK</name>
<feature type="compositionally biased region" description="Acidic residues" evidence="1">
    <location>
        <begin position="61"/>
        <end position="77"/>
    </location>
</feature>
<gene>
    <name evidence="2" type="ORF">PX653_08925</name>
</gene>
<proteinExistence type="predicted"/>
<accession>A0ABY8BJL0</accession>
<feature type="compositionally biased region" description="Polar residues" evidence="1">
    <location>
        <begin position="103"/>
        <end position="117"/>
    </location>
</feature>
<dbReference type="RefSeq" id="WP_277417538.1">
    <property type="nucleotide sequence ID" value="NZ_CP119083.1"/>
</dbReference>
<feature type="compositionally biased region" description="Basic and acidic residues" evidence="1">
    <location>
        <begin position="118"/>
        <end position="137"/>
    </location>
</feature>
<evidence type="ECO:0000313" key="2">
    <source>
        <dbReference type="EMBL" id="WEF34867.1"/>
    </source>
</evidence>
<organism evidence="2 3">
    <name type="scientific">Pseudoduganella chitinolytica</name>
    <dbReference type="NCBI Taxonomy" id="34070"/>
    <lineage>
        <taxon>Bacteria</taxon>
        <taxon>Pseudomonadati</taxon>
        <taxon>Pseudomonadota</taxon>
        <taxon>Betaproteobacteria</taxon>
        <taxon>Burkholderiales</taxon>
        <taxon>Oxalobacteraceae</taxon>
        <taxon>Telluria group</taxon>
        <taxon>Pseudoduganella</taxon>
    </lineage>
</organism>
<keyword evidence="3" id="KW-1185">Reference proteome</keyword>